<dbReference type="EnsemblPlants" id="AET7Gv20280600.2">
    <property type="protein sequence ID" value="AET7Gv20280600.2"/>
    <property type="gene ID" value="AET7Gv20280600"/>
</dbReference>
<protein>
    <submittedName>
        <fullName evidence="2">Uncharacterized protein</fullName>
    </submittedName>
</protein>
<evidence type="ECO:0000313" key="2">
    <source>
        <dbReference type="EnsemblPlants" id="AET7Gv20280600.2"/>
    </source>
</evidence>
<reference evidence="2" key="3">
    <citation type="journal article" date="2017" name="Nature">
        <title>Genome sequence of the progenitor of the wheat D genome Aegilops tauschii.</title>
        <authorList>
            <person name="Luo M.C."/>
            <person name="Gu Y.Q."/>
            <person name="Puiu D."/>
            <person name="Wang H."/>
            <person name="Twardziok S.O."/>
            <person name="Deal K.R."/>
            <person name="Huo N."/>
            <person name="Zhu T."/>
            <person name="Wang L."/>
            <person name="Wang Y."/>
            <person name="McGuire P.E."/>
            <person name="Liu S."/>
            <person name="Long H."/>
            <person name="Ramasamy R.K."/>
            <person name="Rodriguez J.C."/>
            <person name="Van S.L."/>
            <person name="Yuan L."/>
            <person name="Wang Z."/>
            <person name="Xia Z."/>
            <person name="Xiao L."/>
            <person name="Anderson O.D."/>
            <person name="Ouyang S."/>
            <person name="Liang Y."/>
            <person name="Zimin A.V."/>
            <person name="Pertea G."/>
            <person name="Qi P."/>
            <person name="Bennetzen J.L."/>
            <person name="Dai X."/>
            <person name="Dawson M.W."/>
            <person name="Muller H.G."/>
            <person name="Kugler K."/>
            <person name="Rivarola-Duarte L."/>
            <person name="Spannagl M."/>
            <person name="Mayer K.F.X."/>
            <person name="Lu F.H."/>
            <person name="Bevan M.W."/>
            <person name="Leroy P."/>
            <person name="Li P."/>
            <person name="You F.M."/>
            <person name="Sun Q."/>
            <person name="Liu Z."/>
            <person name="Lyons E."/>
            <person name="Wicker T."/>
            <person name="Salzberg S.L."/>
            <person name="Devos K.M."/>
            <person name="Dvorak J."/>
        </authorList>
    </citation>
    <scope>NUCLEOTIDE SEQUENCE [LARGE SCALE GENOMIC DNA]</scope>
    <source>
        <strain evidence="2">cv. AL8/78</strain>
    </source>
</reference>
<feature type="signal peptide" evidence="1">
    <location>
        <begin position="1"/>
        <end position="20"/>
    </location>
</feature>
<evidence type="ECO:0000313" key="3">
    <source>
        <dbReference type="Proteomes" id="UP000015105"/>
    </source>
</evidence>
<dbReference type="Gramene" id="AET7Gv20280600.2">
    <property type="protein sequence ID" value="AET7Gv20280600.2"/>
    <property type="gene ID" value="AET7Gv20280600"/>
</dbReference>
<keyword evidence="1" id="KW-0732">Signal</keyword>
<reference evidence="3" key="2">
    <citation type="journal article" date="2017" name="Nat. Plants">
        <title>The Aegilops tauschii genome reveals multiple impacts of transposons.</title>
        <authorList>
            <person name="Zhao G."/>
            <person name="Zou C."/>
            <person name="Li K."/>
            <person name="Wang K."/>
            <person name="Li T."/>
            <person name="Gao L."/>
            <person name="Zhang X."/>
            <person name="Wang H."/>
            <person name="Yang Z."/>
            <person name="Liu X."/>
            <person name="Jiang W."/>
            <person name="Mao L."/>
            <person name="Kong X."/>
            <person name="Jiao Y."/>
            <person name="Jia J."/>
        </authorList>
    </citation>
    <scope>NUCLEOTIDE SEQUENCE [LARGE SCALE GENOMIC DNA]</scope>
    <source>
        <strain evidence="3">cv. AL8/78</strain>
    </source>
</reference>
<reference evidence="2" key="5">
    <citation type="journal article" date="2021" name="G3 (Bethesda)">
        <title>Aegilops tauschii genome assembly Aet v5.0 features greater sequence contiguity and improved annotation.</title>
        <authorList>
            <person name="Wang L."/>
            <person name="Zhu T."/>
            <person name="Rodriguez J.C."/>
            <person name="Deal K.R."/>
            <person name="Dubcovsky J."/>
            <person name="McGuire P.E."/>
            <person name="Lux T."/>
            <person name="Spannagl M."/>
            <person name="Mayer K.F.X."/>
            <person name="Baldrich P."/>
            <person name="Meyers B.C."/>
            <person name="Huo N."/>
            <person name="Gu Y.Q."/>
            <person name="Zhou H."/>
            <person name="Devos K.M."/>
            <person name="Bennetzen J.L."/>
            <person name="Unver T."/>
            <person name="Budak H."/>
            <person name="Gulick P.J."/>
            <person name="Galiba G."/>
            <person name="Kalapos B."/>
            <person name="Nelson D.R."/>
            <person name="Li P."/>
            <person name="You F.M."/>
            <person name="Luo M.C."/>
            <person name="Dvorak J."/>
        </authorList>
    </citation>
    <scope>NUCLEOTIDE SEQUENCE [LARGE SCALE GENOMIC DNA]</scope>
    <source>
        <strain evidence="2">cv. AL8/78</strain>
    </source>
</reference>
<dbReference type="AlphaFoldDB" id="A0A453QQU7"/>
<reference evidence="3" key="1">
    <citation type="journal article" date="2014" name="Science">
        <title>Ancient hybridizations among the ancestral genomes of bread wheat.</title>
        <authorList>
            <consortium name="International Wheat Genome Sequencing Consortium,"/>
            <person name="Marcussen T."/>
            <person name="Sandve S.R."/>
            <person name="Heier L."/>
            <person name="Spannagl M."/>
            <person name="Pfeifer M."/>
            <person name="Jakobsen K.S."/>
            <person name="Wulff B.B."/>
            <person name="Steuernagel B."/>
            <person name="Mayer K.F."/>
            <person name="Olsen O.A."/>
        </authorList>
    </citation>
    <scope>NUCLEOTIDE SEQUENCE [LARGE SCALE GENOMIC DNA]</scope>
    <source>
        <strain evidence="3">cv. AL8/78</strain>
    </source>
</reference>
<sequence>VVLTFSVQLLPLFFMNFGDSDTNFSCAEVDLLSTSSSGQQIGFEELLFRPCVDQEQLQIKVDIWRFVWSVRIPAIKRWRQPRLG</sequence>
<dbReference type="Proteomes" id="UP000015105">
    <property type="component" value="Chromosome 7D"/>
</dbReference>
<proteinExistence type="predicted"/>
<organism evidence="2 3">
    <name type="scientific">Aegilops tauschii subsp. strangulata</name>
    <name type="common">Goatgrass</name>
    <dbReference type="NCBI Taxonomy" id="200361"/>
    <lineage>
        <taxon>Eukaryota</taxon>
        <taxon>Viridiplantae</taxon>
        <taxon>Streptophyta</taxon>
        <taxon>Embryophyta</taxon>
        <taxon>Tracheophyta</taxon>
        <taxon>Spermatophyta</taxon>
        <taxon>Magnoliopsida</taxon>
        <taxon>Liliopsida</taxon>
        <taxon>Poales</taxon>
        <taxon>Poaceae</taxon>
        <taxon>BOP clade</taxon>
        <taxon>Pooideae</taxon>
        <taxon>Triticodae</taxon>
        <taxon>Triticeae</taxon>
        <taxon>Triticinae</taxon>
        <taxon>Aegilops</taxon>
    </lineage>
</organism>
<keyword evidence="3" id="KW-1185">Reference proteome</keyword>
<name>A0A453QQU7_AEGTS</name>
<feature type="chain" id="PRO_5019317945" evidence="1">
    <location>
        <begin position="21"/>
        <end position="84"/>
    </location>
</feature>
<evidence type="ECO:0000256" key="1">
    <source>
        <dbReference type="SAM" id="SignalP"/>
    </source>
</evidence>
<reference evidence="2" key="4">
    <citation type="submission" date="2019-03" db="UniProtKB">
        <authorList>
            <consortium name="EnsemblPlants"/>
        </authorList>
    </citation>
    <scope>IDENTIFICATION</scope>
</reference>
<accession>A0A453QQU7</accession>